<accession>A0ABQ4ZEQ5</accession>
<feature type="region of interest" description="Disordered" evidence="1">
    <location>
        <begin position="73"/>
        <end position="100"/>
    </location>
</feature>
<proteinExistence type="predicted"/>
<reference evidence="2" key="2">
    <citation type="submission" date="2022-01" db="EMBL/GenBank/DDBJ databases">
        <authorList>
            <person name="Yamashiro T."/>
            <person name="Shiraishi A."/>
            <person name="Satake H."/>
            <person name="Nakayama K."/>
        </authorList>
    </citation>
    <scope>NUCLEOTIDE SEQUENCE</scope>
</reference>
<reference evidence="2" key="1">
    <citation type="journal article" date="2022" name="Int. J. Mol. Sci.">
        <title>Draft Genome of Tanacetum Coccineum: Genomic Comparison of Closely Related Tanacetum-Family Plants.</title>
        <authorList>
            <person name="Yamashiro T."/>
            <person name="Shiraishi A."/>
            <person name="Nakayama K."/>
            <person name="Satake H."/>
        </authorList>
    </citation>
    <scope>NUCLEOTIDE SEQUENCE</scope>
</reference>
<feature type="compositionally biased region" description="Basic and acidic residues" evidence="1">
    <location>
        <begin position="78"/>
        <end position="100"/>
    </location>
</feature>
<evidence type="ECO:0000313" key="2">
    <source>
        <dbReference type="EMBL" id="GJS87408.1"/>
    </source>
</evidence>
<keyword evidence="3" id="KW-1185">Reference proteome</keyword>
<evidence type="ECO:0000313" key="3">
    <source>
        <dbReference type="Proteomes" id="UP001151760"/>
    </source>
</evidence>
<evidence type="ECO:0000256" key="1">
    <source>
        <dbReference type="SAM" id="MobiDB-lite"/>
    </source>
</evidence>
<evidence type="ECO:0008006" key="4">
    <source>
        <dbReference type="Google" id="ProtNLM"/>
    </source>
</evidence>
<dbReference type="Proteomes" id="UP001151760">
    <property type="component" value="Unassembled WGS sequence"/>
</dbReference>
<comment type="caution">
    <text evidence="2">The sequence shown here is derived from an EMBL/GenBank/DDBJ whole genome shotgun (WGS) entry which is preliminary data.</text>
</comment>
<organism evidence="2 3">
    <name type="scientific">Tanacetum coccineum</name>
    <dbReference type="NCBI Taxonomy" id="301880"/>
    <lineage>
        <taxon>Eukaryota</taxon>
        <taxon>Viridiplantae</taxon>
        <taxon>Streptophyta</taxon>
        <taxon>Embryophyta</taxon>
        <taxon>Tracheophyta</taxon>
        <taxon>Spermatophyta</taxon>
        <taxon>Magnoliopsida</taxon>
        <taxon>eudicotyledons</taxon>
        <taxon>Gunneridae</taxon>
        <taxon>Pentapetalae</taxon>
        <taxon>asterids</taxon>
        <taxon>campanulids</taxon>
        <taxon>Asterales</taxon>
        <taxon>Asteraceae</taxon>
        <taxon>Asteroideae</taxon>
        <taxon>Anthemideae</taxon>
        <taxon>Anthemidinae</taxon>
        <taxon>Tanacetum</taxon>
    </lineage>
</organism>
<gene>
    <name evidence="2" type="ORF">Tco_0770044</name>
</gene>
<dbReference type="EMBL" id="BQNB010011196">
    <property type="protein sequence ID" value="GJS87408.1"/>
    <property type="molecule type" value="Genomic_DNA"/>
</dbReference>
<protein>
    <recommendedName>
        <fullName evidence="4">Reverse transcriptase domain-containing protein</fullName>
    </recommendedName>
</protein>
<name>A0ABQ4ZEQ5_9ASTR</name>
<sequence>MMVGADHAAYTDRFHELARLVPHMVTPENKRIERYIYGLAPQIRATVAATEPTIIQSDVLEVGMLTGEAIRNGSLKNNTEKRGNDGELSRNENVRDDNKRSRTGRVFVTVTNPVRKEYTSTALKTTFLIPPNLDDGNPTTL</sequence>